<proteinExistence type="predicted"/>
<dbReference type="Proteomes" id="UP000199103">
    <property type="component" value="Chromosome I"/>
</dbReference>
<protein>
    <submittedName>
        <fullName evidence="1">Uncharacterized protein</fullName>
    </submittedName>
</protein>
<sequence length="106" mass="11383">MDLGFNGHQANRPVAGVDLNDAIARVCRDLDLLSDQVDALQRLCRDPGLREALVIEDGPFAGDAPAALDTAHSWLRRSRLMIHLTARPLANAHIALGGLSSPPEDP</sequence>
<gene>
    <name evidence="1" type="ORF">SAMN04489812_2477</name>
</gene>
<evidence type="ECO:0000313" key="1">
    <source>
        <dbReference type="EMBL" id="SDS62255.1"/>
    </source>
</evidence>
<dbReference type="STRING" id="630515.SAMN04489812_2477"/>
<evidence type="ECO:0000313" key="2">
    <source>
        <dbReference type="Proteomes" id="UP000199103"/>
    </source>
</evidence>
<accession>A0A1H1TPJ9</accession>
<dbReference type="EMBL" id="LT629772">
    <property type="protein sequence ID" value="SDS62255.1"/>
    <property type="molecule type" value="Genomic_DNA"/>
</dbReference>
<dbReference type="AlphaFoldDB" id="A0A1H1TPJ9"/>
<organism evidence="1 2">
    <name type="scientific">Microlunatus soli</name>
    <dbReference type="NCBI Taxonomy" id="630515"/>
    <lineage>
        <taxon>Bacteria</taxon>
        <taxon>Bacillati</taxon>
        <taxon>Actinomycetota</taxon>
        <taxon>Actinomycetes</taxon>
        <taxon>Propionibacteriales</taxon>
        <taxon>Propionibacteriaceae</taxon>
        <taxon>Microlunatus</taxon>
    </lineage>
</organism>
<keyword evidence="2" id="KW-1185">Reference proteome</keyword>
<reference evidence="1 2" key="1">
    <citation type="submission" date="2016-10" db="EMBL/GenBank/DDBJ databases">
        <authorList>
            <person name="de Groot N.N."/>
        </authorList>
    </citation>
    <scope>NUCLEOTIDE SEQUENCE [LARGE SCALE GENOMIC DNA]</scope>
    <source>
        <strain evidence="1 2">DSM 21800</strain>
    </source>
</reference>
<name>A0A1H1TPJ9_9ACTN</name>